<dbReference type="EMBL" id="BMGG01000012">
    <property type="protein sequence ID" value="GGC92240.1"/>
    <property type="molecule type" value="Genomic_DNA"/>
</dbReference>
<evidence type="ECO:0000313" key="1">
    <source>
        <dbReference type="EMBL" id="GGC92240.1"/>
    </source>
</evidence>
<dbReference type="Proteomes" id="UP000637002">
    <property type="component" value="Unassembled WGS sequence"/>
</dbReference>
<dbReference type="NCBIfam" id="TIGR02081">
    <property type="entry name" value="metW"/>
    <property type="match status" value="1"/>
</dbReference>
<reference evidence="1" key="1">
    <citation type="journal article" date="2014" name="Int. J. Syst. Evol. Microbiol.">
        <title>Complete genome sequence of Corynebacterium casei LMG S-19264T (=DSM 44701T), isolated from a smear-ripened cheese.</title>
        <authorList>
            <consortium name="US DOE Joint Genome Institute (JGI-PGF)"/>
            <person name="Walter F."/>
            <person name="Albersmeier A."/>
            <person name="Kalinowski J."/>
            <person name="Ruckert C."/>
        </authorList>
    </citation>
    <scope>NUCLEOTIDE SEQUENCE</scope>
    <source>
        <strain evidence="1">CGMCC 1.12919</strain>
    </source>
</reference>
<accession>A0A916XPG1</accession>
<dbReference type="AlphaFoldDB" id="A0A916XPG1"/>
<organism evidence="1 2">
    <name type="scientific">Chelatococcus reniformis</name>
    <dbReference type="NCBI Taxonomy" id="1494448"/>
    <lineage>
        <taxon>Bacteria</taxon>
        <taxon>Pseudomonadati</taxon>
        <taxon>Pseudomonadota</taxon>
        <taxon>Alphaproteobacteria</taxon>
        <taxon>Hyphomicrobiales</taxon>
        <taxon>Chelatococcaceae</taxon>
        <taxon>Chelatococcus</taxon>
    </lineage>
</organism>
<dbReference type="InterPro" id="IPR029063">
    <property type="entry name" value="SAM-dependent_MTases_sf"/>
</dbReference>
<name>A0A916XPG1_9HYPH</name>
<dbReference type="Pfam" id="PF07021">
    <property type="entry name" value="MetW"/>
    <property type="match status" value="1"/>
</dbReference>
<proteinExistence type="predicted"/>
<gene>
    <name evidence="1" type="ORF">GCM10010994_57590</name>
</gene>
<dbReference type="SUPFAM" id="SSF53335">
    <property type="entry name" value="S-adenosyl-L-methionine-dependent methyltransferases"/>
    <property type="match status" value="1"/>
</dbReference>
<dbReference type="InterPro" id="IPR010743">
    <property type="entry name" value="Methionine_synth_MetW"/>
</dbReference>
<reference evidence="1" key="2">
    <citation type="submission" date="2020-09" db="EMBL/GenBank/DDBJ databases">
        <authorList>
            <person name="Sun Q."/>
            <person name="Zhou Y."/>
        </authorList>
    </citation>
    <scope>NUCLEOTIDE SEQUENCE</scope>
    <source>
        <strain evidence="1">CGMCC 1.12919</strain>
    </source>
</reference>
<evidence type="ECO:0000313" key="2">
    <source>
        <dbReference type="Proteomes" id="UP000637002"/>
    </source>
</evidence>
<keyword evidence="2" id="KW-1185">Reference proteome</keyword>
<comment type="caution">
    <text evidence="1">The sequence shown here is derived from an EMBL/GenBank/DDBJ whole genome shotgun (WGS) entry which is preliminary data.</text>
</comment>
<protein>
    <recommendedName>
        <fullName evidence="3">Methionine biosynthesis protein MetW</fullName>
    </recommendedName>
</protein>
<evidence type="ECO:0008006" key="3">
    <source>
        <dbReference type="Google" id="ProtNLM"/>
    </source>
</evidence>
<dbReference type="CDD" id="cd02440">
    <property type="entry name" value="AdoMet_MTases"/>
    <property type="match status" value="1"/>
</dbReference>
<sequence>MSEDRAAAKAEPSTPSAVLPPTARRVDLLLVADMVERGARVLDVGCGDGALLELLERERGVDGRGIELSREGVNSCVARGLSVIQGDADTDLGAYPDDAFDYVVLSQTLQATRHPRQVLEQMLRIGRRAIVSFPNFGHWRIRLQVGFAGHMPVTPNMPFAWYDTPNIHLCTIRDFVSLCEKADIVMERSFALDAGGSRVRVDAPWWIWNLFGAQGVFLLRRGGVPARRP</sequence>
<dbReference type="Gene3D" id="3.40.50.150">
    <property type="entry name" value="Vaccinia Virus protein VP39"/>
    <property type="match status" value="1"/>
</dbReference>